<protein>
    <submittedName>
        <fullName evidence="8">FAD binding domain-containing protein</fullName>
    </submittedName>
</protein>
<evidence type="ECO:0000313" key="8">
    <source>
        <dbReference type="EMBL" id="KAF2755677.1"/>
    </source>
</evidence>
<keyword evidence="4" id="KW-0274">FAD</keyword>
<dbReference type="InterPro" id="IPR012951">
    <property type="entry name" value="BBE"/>
</dbReference>
<dbReference type="InterPro" id="IPR006094">
    <property type="entry name" value="Oxid_FAD_bind_N"/>
</dbReference>
<evidence type="ECO:0000259" key="7">
    <source>
        <dbReference type="PROSITE" id="PS51387"/>
    </source>
</evidence>
<dbReference type="Gene3D" id="3.40.462.20">
    <property type="match status" value="1"/>
</dbReference>
<dbReference type="Pfam" id="PF08031">
    <property type="entry name" value="BBE"/>
    <property type="match status" value="1"/>
</dbReference>
<dbReference type="PANTHER" id="PTHR42973:SF39">
    <property type="entry name" value="FAD-BINDING PCMH-TYPE DOMAIN-CONTAINING PROTEIN"/>
    <property type="match status" value="1"/>
</dbReference>
<dbReference type="InterPro" id="IPR050416">
    <property type="entry name" value="FAD-linked_Oxidoreductase"/>
</dbReference>
<reference evidence="8" key="1">
    <citation type="journal article" date="2020" name="Stud. Mycol.">
        <title>101 Dothideomycetes genomes: a test case for predicting lifestyles and emergence of pathogens.</title>
        <authorList>
            <person name="Haridas S."/>
            <person name="Albert R."/>
            <person name="Binder M."/>
            <person name="Bloem J."/>
            <person name="Labutti K."/>
            <person name="Salamov A."/>
            <person name="Andreopoulos B."/>
            <person name="Baker S."/>
            <person name="Barry K."/>
            <person name="Bills G."/>
            <person name="Bluhm B."/>
            <person name="Cannon C."/>
            <person name="Castanera R."/>
            <person name="Culley D."/>
            <person name="Daum C."/>
            <person name="Ezra D."/>
            <person name="Gonzalez J."/>
            <person name="Henrissat B."/>
            <person name="Kuo A."/>
            <person name="Liang C."/>
            <person name="Lipzen A."/>
            <person name="Lutzoni F."/>
            <person name="Magnuson J."/>
            <person name="Mondo S."/>
            <person name="Nolan M."/>
            <person name="Ohm R."/>
            <person name="Pangilinan J."/>
            <person name="Park H.-J."/>
            <person name="Ramirez L."/>
            <person name="Alfaro M."/>
            <person name="Sun H."/>
            <person name="Tritt A."/>
            <person name="Yoshinaga Y."/>
            <person name="Zwiers L.-H."/>
            <person name="Turgeon B."/>
            <person name="Goodwin S."/>
            <person name="Spatafora J."/>
            <person name="Crous P."/>
            <person name="Grigoriev I."/>
        </authorList>
    </citation>
    <scope>NUCLEOTIDE SEQUENCE</scope>
    <source>
        <strain evidence="8">CBS 121739</strain>
    </source>
</reference>
<feature type="domain" description="FAD-binding PCMH-type" evidence="7">
    <location>
        <begin position="38"/>
        <end position="210"/>
    </location>
</feature>
<dbReference type="RefSeq" id="XP_033598128.1">
    <property type="nucleotide sequence ID" value="XM_033738999.1"/>
</dbReference>
<keyword evidence="3" id="KW-0285">Flavoprotein</keyword>
<dbReference type="PANTHER" id="PTHR42973">
    <property type="entry name" value="BINDING OXIDOREDUCTASE, PUTATIVE (AFU_ORTHOLOGUE AFUA_1G17690)-RELATED"/>
    <property type="match status" value="1"/>
</dbReference>
<keyword evidence="5" id="KW-0560">Oxidoreductase</keyword>
<dbReference type="Pfam" id="PF01565">
    <property type="entry name" value="FAD_binding_4"/>
    <property type="match status" value="1"/>
</dbReference>
<keyword evidence="9" id="KW-1185">Reference proteome</keyword>
<dbReference type="EMBL" id="ML996577">
    <property type="protein sequence ID" value="KAF2755677.1"/>
    <property type="molecule type" value="Genomic_DNA"/>
</dbReference>
<evidence type="ECO:0000256" key="3">
    <source>
        <dbReference type="ARBA" id="ARBA00022630"/>
    </source>
</evidence>
<feature type="compositionally biased region" description="Polar residues" evidence="6">
    <location>
        <begin position="17"/>
        <end position="27"/>
    </location>
</feature>
<organism evidence="8 9">
    <name type="scientific">Pseudovirgaria hyperparasitica</name>
    <dbReference type="NCBI Taxonomy" id="470096"/>
    <lineage>
        <taxon>Eukaryota</taxon>
        <taxon>Fungi</taxon>
        <taxon>Dikarya</taxon>
        <taxon>Ascomycota</taxon>
        <taxon>Pezizomycotina</taxon>
        <taxon>Dothideomycetes</taxon>
        <taxon>Dothideomycetes incertae sedis</taxon>
        <taxon>Acrospermales</taxon>
        <taxon>Acrospermaceae</taxon>
        <taxon>Pseudovirgaria</taxon>
    </lineage>
</organism>
<evidence type="ECO:0000256" key="4">
    <source>
        <dbReference type="ARBA" id="ARBA00022827"/>
    </source>
</evidence>
<dbReference type="GO" id="GO:0016491">
    <property type="term" value="F:oxidoreductase activity"/>
    <property type="evidence" value="ECO:0007669"/>
    <property type="project" value="UniProtKB-KW"/>
</dbReference>
<dbReference type="GO" id="GO:0071949">
    <property type="term" value="F:FAD binding"/>
    <property type="evidence" value="ECO:0007669"/>
    <property type="project" value="InterPro"/>
</dbReference>
<accession>A0A6A6W263</accession>
<comment type="similarity">
    <text evidence="2">Belongs to the oxygen-dependent FAD-linked oxidoreductase family.</text>
</comment>
<dbReference type="GeneID" id="54480053"/>
<sequence>MSASESDVQHHMVELSRQLTDQSTASPGSDAPLRWSTYKQPRAKIVVNAGCEEDVETTVRFCNSKAIPFLAQNGANGWSSSFGLDDEGVIINLAGLDHFTVNEDKTLATIGGGSTVKNTIEAAYANGVQVVTGNCNCVGTIGAYLGGGYGYLMGHHSFGMDNVVSLRVVTAESILKTVSMTSEPDLFWAMRGAGPNFGIVTSATVKAFAVTPKENKAWSALVGFHPDKLEQVVEAIDKLQLTPDTNVFMYLASSQDEQHTPIVLIVPFYLHGNEEQGHDFFKALYDIGPLFDQHSVKEYNEWNAGGDPFCARGPRKPVYSAGHHRMIPSTWRAIWNEFVKFQQLPGASLSAVLLERYHLSKAQSFPVDSTAYAHRDMEFSTIVMGTYEDEALDAQAEAFGKRVRQILRENDGYEMPKVYSNFAHGDESNEIVYSTNLPRLRELKKQFDPQNRFGHWFPIQ</sequence>
<evidence type="ECO:0000256" key="2">
    <source>
        <dbReference type="ARBA" id="ARBA00005466"/>
    </source>
</evidence>
<dbReference type="AlphaFoldDB" id="A0A6A6W263"/>
<name>A0A6A6W263_9PEZI</name>
<dbReference type="OrthoDB" id="415825at2759"/>
<comment type="cofactor">
    <cofactor evidence="1">
        <name>FAD</name>
        <dbReference type="ChEBI" id="CHEBI:57692"/>
    </cofactor>
</comment>
<dbReference type="Proteomes" id="UP000799437">
    <property type="component" value="Unassembled WGS sequence"/>
</dbReference>
<evidence type="ECO:0000256" key="1">
    <source>
        <dbReference type="ARBA" id="ARBA00001974"/>
    </source>
</evidence>
<evidence type="ECO:0000256" key="6">
    <source>
        <dbReference type="SAM" id="MobiDB-lite"/>
    </source>
</evidence>
<proteinExistence type="inferred from homology"/>
<dbReference type="SUPFAM" id="SSF56176">
    <property type="entry name" value="FAD-binding/transporter-associated domain-like"/>
    <property type="match status" value="1"/>
</dbReference>
<dbReference type="InterPro" id="IPR036318">
    <property type="entry name" value="FAD-bd_PCMH-like_sf"/>
</dbReference>
<evidence type="ECO:0000256" key="5">
    <source>
        <dbReference type="ARBA" id="ARBA00023002"/>
    </source>
</evidence>
<dbReference type="Gene3D" id="3.30.465.10">
    <property type="match status" value="1"/>
</dbReference>
<evidence type="ECO:0000313" key="9">
    <source>
        <dbReference type="Proteomes" id="UP000799437"/>
    </source>
</evidence>
<gene>
    <name evidence="8" type="ORF">EJ05DRAFT_111784</name>
</gene>
<dbReference type="PROSITE" id="PS51387">
    <property type="entry name" value="FAD_PCMH"/>
    <property type="match status" value="1"/>
</dbReference>
<dbReference type="InterPro" id="IPR016166">
    <property type="entry name" value="FAD-bd_PCMH"/>
</dbReference>
<feature type="region of interest" description="Disordered" evidence="6">
    <location>
        <begin position="1"/>
        <end position="34"/>
    </location>
</feature>
<dbReference type="Gene3D" id="3.30.43.10">
    <property type="entry name" value="Uridine Diphospho-n-acetylenolpyruvylglucosamine Reductase, domain 2"/>
    <property type="match status" value="1"/>
</dbReference>
<dbReference type="InterPro" id="IPR016169">
    <property type="entry name" value="FAD-bd_PCMH_sub2"/>
</dbReference>
<dbReference type="InterPro" id="IPR016167">
    <property type="entry name" value="FAD-bd_PCMH_sub1"/>
</dbReference>